<gene>
    <name evidence="1" type="ORF">S06H3_39589</name>
</gene>
<dbReference type="EMBL" id="BARV01024235">
    <property type="protein sequence ID" value="GAI45349.1"/>
    <property type="molecule type" value="Genomic_DNA"/>
</dbReference>
<accession>X1QPZ2</accession>
<reference evidence="1" key="1">
    <citation type="journal article" date="2014" name="Front. Microbiol.">
        <title>High frequency of phylogenetically diverse reductive dehalogenase-homologous genes in deep subseafloor sedimentary metagenomes.</title>
        <authorList>
            <person name="Kawai M."/>
            <person name="Futagami T."/>
            <person name="Toyoda A."/>
            <person name="Takaki Y."/>
            <person name="Nishi S."/>
            <person name="Hori S."/>
            <person name="Arai W."/>
            <person name="Tsubouchi T."/>
            <person name="Morono Y."/>
            <person name="Uchiyama I."/>
            <person name="Ito T."/>
            <person name="Fujiyama A."/>
            <person name="Inagaki F."/>
            <person name="Takami H."/>
        </authorList>
    </citation>
    <scope>NUCLEOTIDE SEQUENCE</scope>
    <source>
        <strain evidence="1">Expedition CK06-06</strain>
    </source>
</reference>
<sequence>MRPVTATKESVTFRGNGELLSNTWRISPAIKPDVHEVAVKGESTLFSFITDVDSLGFTLKPGETYRFVVLYNGDSALTEIRGTRFVPPAVFNESYRRDHEGKTFTEVPEVYELVNIVIALAPQYREAQKWAVERASAYYQEVAAHFSDYANDPIVLRFDTLLSKGWYHHLKMDGY</sequence>
<evidence type="ECO:0000313" key="1">
    <source>
        <dbReference type="EMBL" id="GAI45349.1"/>
    </source>
</evidence>
<name>X1QPZ2_9ZZZZ</name>
<dbReference type="AlphaFoldDB" id="X1QPZ2"/>
<proteinExistence type="predicted"/>
<organism evidence="1">
    <name type="scientific">marine sediment metagenome</name>
    <dbReference type="NCBI Taxonomy" id="412755"/>
    <lineage>
        <taxon>unclassified sequences</taxon>
        <taxon>metagenomes</taxon>
        <taxon>ecological metagenomes</taxon>
    </lineage>
</organism>
<feature type="non-terminal residue" evidence="1">
    <location>
        <position position="175"/>
    </location>
</feature>
<protein>
    <submittedName>
        <fullName evidence="1">Uncharacterized protein</fullName>
    </submittedName>
</protein>
<comment type="caution">
    <text evidence="1">The sequence shown here is derived from an EMBL/GenBank/DDBJ whole genome shotgun (WGS) entry which is preliminary data.</text>
</comment>